<protein>
    <submittedName>
        <fullName evidence="1">Uncharacterized protein</fullName>
    </submittedName>
</protein>
<reference evidence="1" key="1">
    <citation type="submission" date="2021-04" db="EMBL/GenBank/DDBJ databases">
        <title>Phylogenetic analysis of Acidobacteriaceae.</title>
        <authorList>
            <person name="Qiu L."/>
            <person name="Zhang Q."/>
        </authorList>
    </citation>
    <scope>NUCLEOTIDE SEQUENCE</scope>
    <source>
        <strain evidence="1">DSM 25168</strain>
    </source>
</reference>
<dbReference type="KEGG" id="orp:MOP44_24010"/>
<accession>A0A9J7BLT5</accession>
<evidence type="ECO:0000313" key="2">
    <source>
        <dbReference type="Proteomes" id="UP001059380"/>
    </source>
</evidence>
<evidence type="ECO:0000313" key="1">
    <source>
        <dbReference type="EMBL" id="UWZ83619.1"/>
    </source>
</evidence>
<dbReference type="AlphaFoldDB" id="A0A9J7BLT5"/>
<gene>
    <name evidence="1" type="ORF">MOP44_24010</name>
</gene>
<dbReference type="EMBL" id="CP093313">
    <property type="protein sequence ID" value="UWZ83619.1"/>
    <property type="molecule type" value="Genomic_DNA"/>
</dbReference>
<sequence length="98" mass="10947">MGMNAEAFLRTLGGQAPPAGLPATLEALWWDAKGDWARAHGLVDELETPDGMAVHAYLHRKEGADWNAEYWYKRSGKDFYRPALESEWNALVEGLTAE</sequence>
<organism evidence="1 2">
    <name type="scientific">Occallatibacter riparius</name>
    <dbReference type="NCBI Taxonomy" id="1002689"/>
    <lineage>
        <taxon>Bacteria</taxon>
        <taxon>Pseudomonadati</taxon>
        <taxon>Acidobacteriota</taxon>
        <taxon>Terriglobia</taxon>
        <taxon>Terriglobales</taxon>
        <taxon>Acidobacteriaceae</taxon>
        <taxon>Occallatibacter</taxon>
    </lineage>
</organism>
<proteinExistence type="predicted"/>
<name>A0A9J7BLT5_9BACT</name>
<keyword evidence="2" id="KW-1185">Reference proteome</keyword>
<dbReference type="RefSeq" id="WP_260792954.1">
    <property type="nucleotide sequence ID" value="NZ_CP093313.1"/>
</dbReference>
<dbReference type="Proteomes" id="UP001059380">
    <property type="component" value="Chromosome"/>
</dbReference>